<dbReference type="AlphaFoldDB" id="A0AAE0E1F0"/>
<comment type="caution">
    <text evidence="4">The sequence shown here is derived from an EMBL/GenBank/DDBJ whole genome shotgun (WGS) entry which is preliminary data.</text>
</comment>
<dbReference type="Proteomes" id="UP001281410">
    <property type="component" value="Unassembled WGS sequence"/>
</dbReference>
<evidence type="ECO:0000313" key="4">
    <source>
        <dbReference type="EMBL" id="KAK3199317.1"/>
    </source>
</evidence>
<accession>A0AAE0E1F0</accession>
<feature type="domain" description="DUF4371" evidence="3">
    <location>
        <begin position="24"/>
        <end position="141"/>
    </location>
</feature>
<keyword evidence="1" id="KW-0472">Membrane</keyword>
<dbReference type="InterPro" id="IPR012337">
    <property type="entry name" value="RNaseH-like_sf"/>
</dbReference>
<protein>
    <recommendedName>
        <fullName evidence="6">HAT C-terminal dimerisation domain-containing protein</fullName>
    </recommendedName>
</protein>
<dbReference type="InterPro" id="IPR008906">
    <property type="entry name" value="HATC_C_dom"/>
</dbReference>
<dbReference type="PANTHER" id="PTHR45749:SF36">
    <property type="entry name" value="ZINC FINGER MYM-TYPE PROTEIN 1-LIKE"/>
    <property type="match status" value="1"/>
</dbReference>
<evidence type="ECO:0000256" key="1">
    <source>
        <dbReference type="SAM" id="Phobius"/>
    </source>
</evidence>
<reference evidence="4" key="1">
    <citation type="journal article" date="2023" name="Plant J.">
        <title>Genome sequences and population genomics provide insights into the demographic history, inbreeding, and mutation load of two 'living fossil' tree species of Dipteronia.</title>
        <authorList>
            <person name="Feng Y."/>
            <person name="Comes H.P."/>
            <person name="Chen J."/>
            <person name="Zhu S."/>
            <person name="Lu R."/>
            <person name="Zhang X."/>
            <person name="Li P."/>
            <person name="Qiu J."/>
            <person name="Olsen K.M."/>
            <person name="Qiu Y."/>
        </authorList>
    </citation>
    <scope>NUCLEOTIDE SEQUENCE</scope>
    <source>
        <strain evidence="4">NBL</strain>
    </source>
</reference>
<feature type="transmembrane region" description="Helical" evidence="1">
    <location>
        <begin position="191"/>
        <end position="212"/>
    </location>
</feature>
<sequence>MNFLLSQQVEDSSNPGLMNLKLARIQYRICLNASVDCARFLLRQGLAFRGDKEYEESSNRGNFLELYRFLADHNENIKATTLQNAQESLKLTAYDIQKDIAHALVVETTNTIIREIGDALFSILIDESRDVSTKEQMAMFYPKDFPFVDLMILDCQLETYIMDMRSSDEFLKLKGITELAKMMVAHKKDEVFPLVYLLLTLVLILLVATATVERSFSAMNIIKTRLRNRMGDQWMNDNLVVYIEKDISDGIDNETIMQHFQKMKPRQGQL</sequence>
<organism evidence="4 5">
    <name type="scientific">Dipteronia sinensis</name>
    <dbReference type="NCBI Taxonomy" id="43782"/>
    <lineage>
        <taxon>Eukaryota</taxon>
        <taxon>Viridiplantae</taxon>
        <taxon>Streptophyta</taxon>
        <taxon>Embryophyta</taxon>
        <taxon>Tracheophyta</taxon>
        <taxon>Spermatophyta</taxon>
        <taxon>Magnoliopsida</taxon>
        <taxon>eudicotyledons</taxon>
        <taxon>Gunneridae</taxon>
        <taxon>Pentapetalae</taxon>
        <taxon>rosids</taxon>
        <taxon>malvids</taxon>
        <taxon>Sapindales</taxon>
        <taxon>Sapindaceae</taxon>
        <taxon>Hippocastanoideae</taxon>
        <taxon>Acereae</taxon>
        <taxon>Dipteronia</taxon>
    </lineage>
</organism>
<keyword evidence="1" id="KW-0812">Transmembrane</keyword>
<proteinExistence type="predicted"/>
<feature type="domain" description="HAT C-terminal dimerisation" evidence="2">
    <location>
        <begin position="187"/>
        <end position="246"/>
    </location>
</feature>
<gene>
    <name evidence="4" type="ORF">Dsin_022732</name>
</gene>
<dbReference type="SUPFAM" id="SSF53098">
    <property type="entry name" value="Ribonuclease H-like"/>
    <property type="match status" value="1"/>
</dbReference>
<evidence type="ECO:0000259" key="3">
    <source>
        <dbReference type="Pfam" id="PF14291"/>
    </source>
</evidence>
<keyword evidence="1" id="KW-1133">Transmembrane helix</keyword>
<dbReference type="PANTHER" id="PTHR45749">
    <property type="match status" value="1"/>
</dbReference>
<evidence type="ECO:0008006" key="6">
    <source>
        <dbReference type="Google" id="ProtNLM"/>
    </source>
</evidence>
<dbReference type="GO" id="GO:0046983">
    <property type="term" value="F:protein dimerization activity"/>
    <property type="evidence" value="ECO:0007669"/>
    <property type="project" value="InterPro"/>
</dbReference>
<evidence type="ECO:0000313" key="5">
    <source>
        <dbReference type="Proteomes" id="UP001281410"/>
    </source>
</evidence>
<name>A0AAE0E1F0_9ROSI</name>
<dbReference type="Pfam" id="PF14291">
    <property type="entry name" value="DUF4371"/>
    <property type="match status" value="1"/>
</dbReference>
<dbReference type="EMBL" id="JANJYJ010000007">
    <property type="protein sequence ID" value="KAK3199317.1"/>
    <property type="molecule type" value="Genomic_DNA"/>
</dbReference>
<evidence type="ECO:0000259" key="2">
    <source>
        <dbReference type="Pfam" id="PF05699"/>
    </source>
</evidence>
<dbReference type="Pfam" id="PF05699">
    <property type="entry name" value="Dimer_Tnp_hAT"/>
    <property type="match status" value="1"/>
</dbReference>
<dbReference type="InterPro" id="IPR025398">
    <property type="entry name" value="DUF4371"/>
</dbReference>
<keyword evidence="5" id="KW-1185">Reference proteome</keyword>